<keyword evidence="3" id="KW-1185">Reference proteome</keyword>
<dbReference type="Gene3D" id="3.30.710.10">
    <property type="entry name" value="Potassium Channel Kv1.1, Chain A"/>
    <property type="match status" value="1"/>
</dbReference>
<evidence type="ECO:0000256" key="1">
    <source>
        <dbReference type="SAM" id="MobiDB-lite"/>
    </source>
</evidence>
<comment type="caution">
    <text evidence="2">The sequence shown here is derived from an EMBL/GenBank/DDBJ whole genome shotgun (WGS) entry which is preliminary data.</text>
</comment>
<feature type="region of interest" description="Disordered" evidence="1">
    <location>
        <begin position="1"/>
        <end position="30"/>
    </location>
</feature>
<accession>A0A9P7K5I5</accession>
<reference evidence="2" key="2">
    <citation type="submission" date="2021-10" db="EMBL/GenBank/DDBJ databases">
        <title>Phylogenomics reveals ancestral predisposition of the termite-cultivated fungus Termitomyces towards a domesticated lifestyle.</title>
        <authorList>
            <person name="Auxier B."/>
            <person name="Grum-Grzhimaylo A."/>
            <person name="Cardenas M.E."/>
            <person name="Lodge J.D."/>
            <person name="Laessoe T."/>
            <person name="Pedersen O."/>
            <person name="Smith M.E."/>
            <person name="Kuyper T.W."/>
            <person name="Franco-Molano E.A."/>
            <person name="Baroni T.J."/>
            <person name="Aanen D.K."/>
        </authorList>
    </citation>
    <scope>NUCLEOTIDE SEQUENCE</scope>
    <source>
        <strain evidence="2">D49</strain>
    </source>
</reference>
<evidence type="ECO:0000313" key="3">
    <source>
        <dbReference type="Proteomes" id="UP000717328"/>
    </source>
</evidence>
<dbReference type="AlphaFoldDB" id="A0A9P7K5I5"/>
<dbReference type="Proteomes" id="UP000717328">
    <property type="component" value="Unassembled WGS sequence"/>
</dbReference>
<sequence length="307" mass="34247">MDTHSPTLTSADPPSTERQASPSPSPSLEQVPRAYVVEQLRNLASHYWNRPQTADCTIVVPIPNPQCKPIHPAIAAQLPPQTLTSVSSMYDLSGRNRRATMPAANVIPSITLKLHADYLSTHSSYLRALLSGANPLDLIHTGCTSFGGPESTNRFSIPVNRLPRLLPSSNGHPVLFLPVPDPSSFYLLVHWMYFGETSTIERTLHAGFVHWEGLARNAEYLGLSDEIKYFLQDWYRRSQFKDDSDTACSDPEGSDSDGDSYSSDSSTISTIDDSDIDSDDDKESFRGRPRIRRPPSYQEHGIRQWYP</sequence>
<dbReference type="EMBL" id="JABCKI010005805">
    <property type="protein sequence ID" value="KAG5637753.1"/>
    <property type="molecule type" value="Genomic_DNA"/>
</dbReference>
<feature type="compositionally biased region" description="Polar residues" evidence="1">
    <location>
        <begin position="1"/>
        <end position="28"/>
    </location>
</feature>
<proteinExistence type="predicted"/>
<reference evidence="2" key="1">
    <citation type="submission" date="2021-02" db="EMBL/GenBank/DDBJ databases">
        <authorList>
            <person name="Nieuwenhuis M."/>
            <person name="Van De Peppel L.J.J."/>
        </authorList>
    </citation>
    <scope>NUCLEOTIDE SEQUENCE</scope>
    <source>
        <strain evidence="2">D49</strain>
    </source>
</reference>
<name>A0A9P7K5I5_9AGAR</name>
<dbReference type="InterPro" id="IPR011333">
    <property type="entry name" value="SKP1/BTB/POZ_sf"/>
</dbReference>
<feature type="compositionally biased region" description="Low complexity" evidence="1">
    <location>
        <begin position="259"/>
        <end position="271"/>
    </location>
</feature>
<evidence type="ECO:0000313" key="2">
    <source>
        <dbReference type="EMBL" id="KAG5637753.1"/>
    </source>
</evidence>
<evidence type="ECO:0008006" key="4">
    <source>
        <dbReference type="Google" id="ProtNLM"/>
    </source>
</evidence>
<organism evidence="2 3">
    <name type="scientific">Sphagnurus paluster</name>
    <dbReference type="NCBI Taxonomy" id="117069"/>
    <lineage>
        <taxon>Eukaryota</taxon>
        <taxon>Fungi</taxon>
        <taxon>Dikarya</taxon>
        <taxon>Basidiomycota</taxon>
        <taxon>Agaricomycotina</taxon>
        <taxon>Agaricomycetes</taxon>
        <taxon>Agaricomycetidae</taxon>
        <taxon>Agaricales</taxon>
        <taxon>Tricholomatineae</taxon>
        <taxon>Lyophyllaceae</taxon>
        <taxon>Sphagnurus</taxon>
    </lineage>
</organism>
<protein>
    <recommendedName>
        <fullName evidence="4">BTB domain-containing protein</fullName>
    </recommendedName>
</protein>
<gene>
    <name evidence="2" type="ORF">H0H81_003320</name>
</gene>
<feature type="region of interest" description="Disordered" evidence="1">
    <location>
        <begin position="242"/>
        <end position="307"/>
    </location>
</feature>
<dbReference type="OrthoDB" id="3366352at2759"/>
<feature type="compositionally biased region" description="Acidic residues" evidence="1">
    <location>
        <begin position="272"/>
        <end position="282"/>
    </location>
</feature>